<keyword evidence="1" id="KW-0808">Transferase</keyword>
<dbReference type="SUPFAM" id="SSF56112">
    <property type="entry name" value="Protein kinase-like (PK-like)"/>
    <property type="match status" value="1"/>
</dbReference>
<dbReference type="Gene3D" id="3.90.1200.10">
    <property type="match status" value="1"/>
</dbReference>
<dbReference type="KEGG" id="sbat:G4Z16_07525"/>
<reference evidence="2" key="1">
    <citation type="submission" date="2020-02" db="EMBL/GenBank/DDBJ databases">
        <title>Streptomyces sp. ASO4wet.</title>
        <authorList>
            <person name="Risdian C."/>
            <person name="Landwehr W."/>
            <person name="Schupp P."/>
            <person name="Wink J."/>
        </authorList>
    </citation>
    <scope>NUCLEOTIDE SEQUENCE [LARGE SCALE GENOMIC DNA]</scope>
    <source>
        <strain evidence="2">ASO4wet</strain>
    </source>
</reference>
<dbReference type="EMBL" id="CP048882">
    <property type="protein sequence ID" value="QPP06273.1"/>
    <property type="molecule type" value="Genomic_DNA"/>
</dbReference>
<protein>
    <submittedName>
        <fullName evidence="1">Kinase</fullName>
    </submittedName>
</protein>
<gene>
    <name evidence="1" type="ORF">G4Z16_07525</name>
</gene>
<evidence type="ECO:0000313" key="2">
    <source>
        <dbReference type="Proteomes" id="UP000595046"/>
    </source>
</evidence>
<evidence type="ECO:0000313" key="1">
    <source>
        <dbReference type="EMBL" id="QPP06273.1"/>
    </source>
</evidence>
<keyword evidence="2" id="KW-1185">Reference proteome</keyword>
<name>A0A7T1T4J2_9ACTN</name>
<accession>A0A7T1T4J2</accession>
<dbReference type="InterPro" id="IPR011009">
    <property type="entry name" value="Kinase-like_dom_sf"/>
</dbReference>
<dbReference type="GO" id="GO:0016773">
    <property type="term" value="F:phosphotransferase activity, alcohol group as acceptor"/>
    <property type="evidence" value="ECO:0007669"/>
    <property type="project" value="InterPro"/>
</dbReference>
<sequence length="324" mass="35420">MPSALPLEPPQRLVRTLASQHGHAGEELGRSGEEWLGELPSTLERMLEKWELVPDRVVSPGGRSSLVMLVHQADGAPAALKLLAPYVYGARERTEREGAALARWDGRGAVRLLRSDAAEGALLLERLHGEMSLRSLPEAKATLEAASAARRLWIPAEGDGGAVRGTDHLSTVAEHTAASCEFLRSPATPEEVRPLRDEALELRDALLRDPPEQVLLHGDFRQGAVLAADADRAPWLATGPDPLLGERTYDLARLVRDRLHDLVASPGAASATRRRLNKLADSLDVDRERLRGWSLYRAVESGVRHMSSGNREDGELLLEFAGWL</sequence>
<dbReference type="GO" id="GO:0019748">
    <property type="term" value="P:secondary metabolic process"/>
    <property type="evidence" value="ECO:0007669"/>
    <property type="project" value="InterPro"/>
</dbReference>
<keyword evidence="1" id="KW-0418">Kinase</keyword>
<organism evidence="1 2">
    <name type="scientific">Streptomyces bathyalis</name>
    <dbReference type="NCBI Taxonomy" id="2710756"/>
    <lineage>
        <taxon>Bacteria</taxon>
        <taxon>Bacillati</taxon>
        <taxon>Actinomycetota</taxon>
        <taxon>Actinomycetes</taxon>
        <taxon>Kitasatosporales</taxon>
        <taxon>Streptomycetaceae</taxon>
        <taxon>Streptomyces</taxon>
    </lineage>
</organism>
<dbReference type="Pfam" id="PF04655">
    <property type="entry name" value="APH_6_hur"/>
    <property type="match status" value="1"/>
</dbReference>
<dbReference type="RefSeq" id="WP_197349971.1">
    <property type="nucleotide sequence ID" value="NZ_CP048882.1"/>
</dbReference>
<dbReference type="AlphaFoldDB" id="A0A7T1T4J2"/>
<dbReference type="GO" id="GO:0016301">
    <property type="term" value="F:kinase activity"/>
    <property type="evidence" value="ECO:0007669"/>
    <property type="project" value="UniProtKB-KW"/>
</dbReference>
<dbReference type="InterPro" id="IPR006748">
    <property type="entry name" value="NH2Glyco/OHUrea_AB-resist_kin"/>
</dbReference>
<dbReference type="Proteomes" id="UP000595046">
    <property type="component" value="Chromosome"/>
</dbReference>
<proteinExistence type="predicted"/>